<dbReference type="InterPro" id="IPR005135">
    <property type="entry name" value="Endo/exonuclease/phosphatase"/>
</dbReference>
<dbReference type="Pfam" id="PF03372">
    <property type="entry name" value="Exo_endo_phos"/>
    <property type="match status" value="1"/>
</dbReference>
<name>X0WQH0_9ZZZZ</name>
<sequence length="247" mass="27266">AAGSLFAVVNLVLIVPVYLGAPAHETGSKTFRAVFLNVSTPNRAHDKVISFIGSTGADFIVIAEVNDLWIRKLRSGLEDYTFCRQSPREDNFGIALMSRFLIEDGGIVTIGETAVPSVMVRLKVDGIMLTVIGVHTMPPKGRLHAQRRDRQIEELAKIVSERDGPVMVLGDLNMTSWSPRFVDLLAGTGLKDSRQGFGLQVSWPRRMPLLWIPIDHCLVSPDIVVHDRWVSPAVGSDHYPIVIDFSV</sequence>
<comment type="caution">
    <text evidence="2">The sequence shown here is derived from an EMBL/GenBank/DDBJ whole genome shotgun (WGS) entry which is preliminary data.</text>
</comment>
<dbReference type="GO" id="GO:0003824">
    <property type="term" value="F:catalytic activity"/>
    <property type="evidence" value="ECO:0007669"/>
    <property type="project" value="InterPro"/>
</dbReference>
<protein>
    <recommendedName>
        <fullName evidence="1">Endonuclease/exonuclease/phosphatase domain-containing protein</fullName>
    </recommendedName>
</protein>
<accession>X0WQH0</accession>
<dbReference type="EMBL" id="BARS01045481">
    <property type="protein sequence ID" value="GAG33229.1"/>
    <property type="molecule type" value="Genomic_DNA"/>
</dbReference>
<evidence type="ECO:0000313" key="2">
    <source>
        <dbReference type="EMBL" id="GAG33229.1"/>
    </source>
</evidence>
<dbReference type="InterPro" id="IPR036691">
    <property type="entry name" value="Endo/exonu/phosph_ase_sf"/>
</dbReference>
<dbReference type="Gene3D" id="3.60.10.10">
    <property type="entry name" value="Endonuclease/exonuclease/phosphatase"/>
    <property type="match status" value="1"/>
</dbReference>
<organism evidence="2">
    <name type="scientific">marine sediment metagenome</name>
    <dbReference type="NCBI Taxonomy" id="412755"/>
    <lineage>
        <taxon>unclassified sequences</taxon>
        <taxon>metagenomes</taxon>
        <taxon>ecological metagenomes</taxon>
    </lineage>
</organism>
<evidence type="ECO:0000259" key="1">
    <source>
        <dbReference type="Pfam" id="PF03372"/>
    </source>
</evidence>
<reference evidence="2" key="1">
    <citation type="journal article" date="2014" name="Front. Microbiol.">
        <title>High frequency of phylogenetically diverse reductive dehalogenase-homologous genes in deep subseafloor sedimentary metagenomes.</title>
        <authorList>
            <person name="Kawai M."/>
            <person name="Futagami T."/>
            <person name="Toyoda A."/>
            <person name="Takaki Y."/>
            <person name="Nishi S."/>
            <person name="Hori S."/>
            <person name="Arai W."/>
            <person name="Tsubouchi T."/>
            <person name="Morono Y."/>
            <person name="Uchiyama I."/>
            <person name="Ito T."/>
            <person name="Fujiyama A."/>
            <person name="Inagaki F."/>
            <person name="Takami H."/>
        </authorList>
    </citation>
    <scope>NUCLEOTIDE SEQUENCE</scope>
    <source>
        <strain evidence="2">Expedition CK06-06</strain>
    </source>
</reference>
<feature type="non-terminal residue" evidence="2">
    <location>
        <position position="1"/>
    </location>
</feature>
<dbReference type="AlphaFoldDB" id="X0WQH0"/>
<feature type="domain" description="Endonuclease/exonuclease/phosphatase" evidence="1">
    <location>
        <begin position="37"/>
        <end position="238"/>
    </location>
</feature>
<proteinExistence type="predicted"/>
<gene>
    <name evidence="2" type="ORF">S01H1_68577</name>
</gene>
<dbReference type="SUPFAM" id="SSF56219">
    <property type="entry name" value="DNase I-like"/>
    <property type="match status" value="1"/>
</dbReference>
<feature type="non-terminal residue" evidence="2">
    <location>
        <position position="247"/>
    </location>
</feature>